<name>A0ABP1DV38_9APHY</name>
<reference evidence="2" key="1">
    <citation type="submission" date="2024-04" db="EMBL/GenBank/DDBJ databases">
        <authorList>
            <person name="Shaw F."/>
            <person name="Minotto A."/>
        </authorList>
    </citation>
    <scope>NUCLEOTIDE SEQUENCE [LARGE SCALE GENOMIC DNA]</scope>
</reference>
<protein>
    <submittedName>
        <fullName evidence="1">Uncharacterized protein</fullName>
    </submittedName>
</protein>
<evidence type="ECO:0000313" key="2">
    <source>
        <dbReference type="Proteomes" id="UP001497453"/>
    </source>
</evidence>
<dbReference type="EMBL" id="OZ037949">
    <property type="protein sequence ID" value="CAL1710908.1"/>
    <property type="molecule type" value="Genomic_DNA"/>
</dbReference>
<gene>
    <name evidence="1" type="ORF">GFSPODELE1_LOCUS8074</name>
</gene>
<sequence>MTTAAAFCPTWPGQHRFMSQWIGSTDDRMNYESQLASCDSAKQRDGSWNCRACIDLLDNGKKFCAFDTTTMTCVPRPSKMTDDYVGDGNPERCATLQQISNLKPKKDDITAARTEWDKIKTHVLEGETSDKTSGRHLFTTWQAVHKGEKGICDTKTNLCSFMRETKVHKTVWDDRSTTKGGYSRLQVKDICIAAIILHKSFTDNPLSVSIQTSQTDTGAGKSICVTHRTSASCFPDGIKFTPIVPGKTCTGTGDAEDANTVPVTL</sequence>
<organism evidence="1 2">
    <name type="scientific">Somion occarium</name>
    <dbReference type="NCBI Taxonomy" id="3059160"/>
    <lineage>
        <taxon>Eukaryota</taxon>
        <taxon>Fungi</taxon>
        <taxon>Dikarya</taxon>
        <taxon>Basidiomycota</taxon>
        <taxon>Agaricomycotina</taxon>
        <taxon>Agaricomycetes</taxon>
        <taxon>Polyporales</taxon>
        <taxon>Cerrenaceae</taxon>
        <taxon>Somion</taxon>
    </lineage>
</organism>
<proteinExistence type="predicted"/>
<dbReference type="Proteomes" id="UP001497453">
    <property type="component" value="Chromosome 6"/>
</dbReference>
<keyword evidence="2" id="KW-1185">Reference proteome</keyword>
<accession>A0ABP1DV38</accession>
<evidence type="ECO:0000313" key="1">
    <source>
        <dbReference type="EMBL" id="CAL1710908.1"/>
    </source>
</evidence>